<dbReference type="EMBL" id="AOLM01000006">
    <property type="protein sequence ID" value="ELZ96699.1"/>
    <property type="molecule type" value="Genomic_DNA"/>
</dbReference>
<name>M0IMJ6_9EURY</name>
<sequence length="148" mass="16086">MPSILSVAIGSFVGLCVGMGVLCSPMLVSSNCRRLFDSGPFDYIVFNYVGGMGVFTFIHVALIFAGALVNYVVRVQISWWFLGVTLVLAGGGWIIGSVVVPRYGWWQPTESGLDGRIVLAVTAIWYVVCTLILAALFAFAWFLAYYPG</sequence>
<evidence type="ECO:0000313" key="3">
    <source>
        <dbReference type="Proteomes" id="UP000011508"/>
    </source>
</evidence>
<dbReference type="Proteomes" id="UP000011508">
    <property type="component" value="Unassembled WGS sequence"/>
</dbReference>
<accession>M0IMJ6</accession>
<dbReference type="AlphaFoldDB" id="M0IMJ6"/>
<evidence type="ECO:0000256" key="1">
    <source>
        <dbReference type="SAM" id="Phobius"/>
    </source>
</evidence>
<feature type="transmembrane region" description="Helical" evidence="1">
    <location>
        <begin position="7"/>
        <end position="28"/>
    </location>
</feature>
<reference evidence="2 3" key="1">
    <citation type="journal article" date="2014" name="PLoS Genet.">
        <title>Phylogenetically driven sequencing of extremely halophilic archaea reveals strategies for static and dynamic osmo-response.</title>
        <authorList>
            <person name="Becker E.A."/>
            <person name="Seitzer P.M."/>
            <person name="Tritt A."/>
            <person name="Larsen D."/>
            <person name="Krusor M."/>
            <person name="Yao A.I."/>
            <person name="Wu D."/>
            <person name="Madern D."/>
            <person name="Eisen J.A."/>
            <person name="Darling A.E."/>
            <person name="Facciotti M.T."/>
        </authorList>
    </citation>
    <scope>NUCLEOTIDE SEQUENCE [LARGE SCALE GENOMIC DNA]</scope>
    <source>
        <strain evidence="2 3">ATCC BAA-897</strain>
    </source>
</reference>
<proteinExistence type="predicted"/>
<comment type="caution">
    <text evidence="2">The sequence shown here is derived from an EMBL/GenBank/DDBJ whole genome shotgun (WGS) entry which is preliminary data.</text>
</comment>
<feature type="transmembrane region" description="Helical" evidence="1">
    <location>
        <begin position="123"/>
        <end position="146"/>
    </location>
</feature>
<evidence type="ECO:0008006" key="4">
    <source>
        <dbReference type="Google" id="ProtNLM"/>
    </source>
</evidence>
<keyword evidence="1" id="KW-0472">Membrane</keyword>
<evidence type="ECO:0000313" key="2">
    <source>
        <dbReference type="EMBL" id="ELZ96699.1"/>
    </source>
</evidence>
<organism evidence="2 3">
    <name type="scientific">Haloferax sulfurifontis ATCC BAA-897</name>
    <dbReference type="NCBI Taxonomy" id="662480"/>
    <lineage>
        <taxon>Archaea</taxon>
        <taxon>Methanobacteriati</taxon>
        <taxon>Methanobacteriota</taxon>
        <taxon>Stenosarchaea group</taxon>
        <taxon>Halobacteria</taxon>
        <taxon>Halobacteriales</taxon>
        <taxon>Haloferacaceae</taxon>
        <taxon>Haloferax</taxon>
    </lineage>
</organism>
<gene>
    <name evidence="2" type="ORF">C441_04134</name>
</gene>
<keyword evidence="1" id="KW-1133">Transmembrane helix</keyword>
<dbReference type="RefSeq" id="WP_007273917.1">
    <property type="nucleotide sequence ID" value="NZ_AOLM01000006.1"/>
</dbReference>
<feature type="transmembrane region" description="Helical" evidence="1">
    <location>
        <begin position="80"/>
        <end position="103"/>
    </location>
</feature>
<keyword evidence="3" id="KW-1185">Reference proteome</keyword>
<feature type="transmembrane region" description="Helical" evidence="1">
    <location>
        <begin position="48"/>
        <end position="73"/>
    </location>
</feature>
<protein>
    <recommendedName>
        <fullName evidence="4">Integral membrane protein</fullName>
    </recommendedName>
</protein>
<keyword evidence="1" id="KW-0812">Transmembrane</keyword>